<reference evidence="1 2" key="1">
    <citation type="submission" date="2017-05" db="EMBL/GenBank/DDBJ databases">
        <title>Genomic insights into alkan degradation activity of Oleiphilus messinensis.</title>
        <authorList>
            <person name="Kozyavkin S.A."/>
            <person name="Slesarev A.I."/>
            <person name="Golyshin P.N."/>
            <person name="Korzhenkov A."/>
            <person name="Golyshina O.N."/>
            <person name="Toshchakov S.V."/>
        </authorList>
    </citation>
    <scope>NUCLEOTIDE SEQUENCE [LARGE SCALE GENOMIC DNA]</scope>
    <source>
        <strain evidence="1 2">ME102</strain>
    </source>
</reference>
<dbReference type="Proteomes" id="UP000196027">
    <property type="component" value="Chromosome"/>
</dbReference>
<evidence type="ECO:0000313" key="1">
    <source>
        <dbReference type="EMBL" id="ARU54527.1"/>
    </source>
</evidence>
<dbReference type="EMBL" id="CP021425">
    <property type="protein sequence ID" value="ARU54527.1"/>
    <property type="molecule type" value="Genomic_DNA"/>
</dbReference>
<name>A0A1Y0I231_9GAMM</name>
<evidence type="ECO:0000313" key="2">
    <source>
        <dbReference type="Proteomes" id="UP000196027"/>
    </source>
</evidence>
<dbReference type="RefSeq" id="WP_087459719.1">
    <property type="nucleotide sequence ID" value="NZ_CP021425.1"/>
</dbReference>
<accession>A0A1Y0I231</accession>
<protein>
    <submittedName>
        <fullName evidence="1">Uncharacterized protein</fullName>
    </submittedName>
</protein>
<proteinExistence type="predicted"/>
<dbReference type="AlphaFoldDB" id="A0A1Y0I231"/>
<gene>
    <name evidence="1" type="ORF">OLMES_0423</name>
</gene>
<dbReference type="KEGG" id="ome:OLMES_0423"/>
<sequence>MQYTTDPIVARLERLYSLKVEQMETASEATDSLKYQVLAAEAAALGAAIESRSTVKLAN</sequence>
<organism evidence="1 2">
    <name type="scientific">Oleiphilus messinensis</name>
    <dbReference type="NCBI Taxonomy" id="141451"/>
    <lineage>
        <taxon>Bacteria</taxon>
        <taxon>Pseudomonadati</taxon>
        <taxon>Pseudomonadota</taxon>
        <taxon>Gammaproteobacteria</taxon>
        <taxon>Oceanospirillales</taxon>
        <taxon>Oleiphilaceae</taxon>
        <taxon>Oleiphilus</taxon>
    </lineage>
</organism>
<keyword evidence="2" id="KW-1185">Reference proteome</keyword>